<dbReference type="InterPro" id="IPR003732">
    <property type="entry name" value="Daa-tRNA_deacyls_DTD"/>
</dbReference>
<gene>
    <name evidence="2" type="primary">dtd</name>
    <name evidence="3" type="ORF">G1C96_1470</name>
</gene>
<dbReference type="PANTHER" id="PTHR10472:SF5">
    <property type="entry name" value="D-AMINOACYL-TRNA DEACYLASE 1"/>
    <property type="match status" value="1"/>
</dbReference>
<evidence type="ECO:0000313" key="3">
    <source>
        <dbReference type="EMBL" id="NMN00889.1"/>
    </source>
</evidence>
<keyword evidence="2" id="KW-0963">Cytoplasm</keyword>
<dbReference type="GO" id="GO:0051500">
    <property type="term" value="F:D-tyrosyl-tRNA(Tyr) deacylase activity"/>
    <property type="evidence" value="ECO:0007669"/>
    <property type="project" value="TreeGrafter"/>
</dbReference>
<keyword evidence="2" id="KW-0694">RNA-binding</keyword>
<comment type="function">
    <text evidence="2">An aminoacyl-tRNA editing enzyme that deacylates mischarged D-aminoacyl-tRNAs. Also deacylates mischarged glycyl-tRNA(Ala), protecting cells against glycine mischarging by AlaRS. Acts via tRNA-based rather than protein-based catalysis; rejects L-amino acids rather than detecting D-amino acids in the active site. By recycling D-aminoacyl-tRNA to D-amino acids and free tRNA molecules, this enzyme counteracts the toxicity associated with the formation of D-aminoacyl-tRNA entities in vivo and helps enforce protein L-homochirality.</text>
</comment>
<dbReference type="Pfam" id="PF02580">
    <property type="entry name" value="Tyr_Deacylase"/>
    <property type="match status" value="1"/>
</dbReference>
<dbReference type="NCBIfam" id="TIGR00256">
    <property type="entry name" value="D-aminoacyl-tRNA deacylase"/>
    <property type="match status" value="1"/>
</dbReference>
<dbReference type="HAMAP" id="MF_00518">
    <property type="entry name" value="Deacylase_Dtd"/>
    <property type="match status" value="1"/>
</dbReference>
<dbReference type="AlphaFoldDB" id="A0A7Y0F2W7"/>
<comment type="catalytic activity">
    <reaction evidence="2">
        <text>glycyl-tRNA(Ala) + H2O = tRNA(Ala) + glycine + H(+)</text>
        <dbReference type="Rhea" id="RHEA:53744"/>
        <dbReference type="Rhea" id="RHEA-COMP:9657"/>
        <dbReference type="Rhea" id="RHEA-COMP:13640"/>
        <dbReference type="ChEBI" id="CHEBI:15377"/>
        <dbReference type="ChEBI" id="CHEBI:15378"/>
        <dbReference type="ChEBI" id="CHEBI:57305"/>
        <dbReference type="ChEBI" id="CHEBI:78442"/>
        <dbReference type="ChEBI" id="CHEBI:78522"/>
    </reaction>
</comment>
<dbReference type="GO" id="GO:0106026">
    <property type="term" value="F:Gly-tRNA(Ala) deacylase activity"/>
    <property type="evidence" value="ECO:0007669"/>
    <property type="project" value="UniProtKB-UniRule"/>
</dbReference>
<dbReference type="GO" id="GO:0019478">
    <property type="term" value="P:D-amino acid catabolic process"/>
    <property type="evidence" value="ECO:0007669"/>
    <property type="project" value="UniProtKB-UniRule"/>
</dbReference>
<comment type="similarity">
    <text evidence="1 2">Belongs to the DTD family.</text>
</comment>
<dbReference type="FunFam" id="3.50.80.10:FF:000001">
    <property type="entry name" value="D-aminoacyl-tRNA deacylase"/>
    <property type="match status" value="1"/>
</dbReference>
<organism evidence="3 4">
    <name type="scientific">Bifidobacterium moraviense</name>
    <dbReference type="NCBI Taxonomy" id="2675323"/>
    <lineage>
        <taxon>Bacteria</taxon>
        <taxon>Bacillati</taxon>
        <taxon>Actinomycetota</taxon>
        <taxon>Actinomycetes</taxon>
        <taxon>Bifidobacteriales</taxon>
        <taxon>Bifidobacteriaceae</taxon>
        <taxon>Bifidobacterium</taxon>
    </lineage>
</organism>
<comment type="caution">
    <text evidence="3">The sequence shown here is derived from an EMBL/GenBank/DDBJ whole genome shotgun (WGS) entry which is preliminary data.</text>
</comment>
<evidence type="ECO:0000256" key="1">
    <source>
        <dbReference type="ARBA" id="ARBA00009673"/>
    </source>
</evidence>
<protein>
    <recommendedName>
        <fullName evidence="2">D-aminoacyl-tRNA deacylase</fullName>
        <shortName evidence="2">DTD</shortName>
        <ecNumber evidence="2">3.1.1.96</ecNumber>
    </recommendedName>
    <alternativeName>
        <fullName evidence="2">Gly-tRNA(Ala) deacylase</fullName>
        <ecNumber evidence="2">3.1.1.-</ecNumber>
    </alternativeName>
</protein>
<comment type="subunit">
    <text evidence="2">Homodimer.</text>
</comment>
<dbReference type="GO" id="GO:0005737">
    <property type="term" value="C:cytoplasm"/>
    <property type="evidence" value="ECO:0007669"/>
    <property type="project" value="UniProtKB-SubCell"/>
</dbReference>
<comment type="catalytic activity">
    <reaction evidence="2">
        <text>a D-aminoacyl-tRNA + H2O = a tRNA + a D-alpha-amino acid + H(+)</text>
        <dbReference type="Rhea" id="RHEA:13953"/>
        <dbReference type="Rhea" id="RHEA-COMP:10123"/>
        <dbReference type="Rhea" id="RHEA-COMP:10124"/>
        <dbReference type="ChEBI" id="CHEBI:15377"/>
        <dbReference type="ChEBI" id="CHEBI:15378"/>
        <dbReference type="ChEBI" id="CHEBI:59871"/>
        <dbReference type="ChEBI" id="CHEBI:78442"/>
        <dbReference type="ChEBI" id="CHEBI:79333"/>
        <dbReference type="EC" id="3.1.1.96"/>
    </reaction>
</comment>
<dbReference type="SUPFAM" id="SSF69500">
    <property type="entry name" value="DTD-like"/>
    <property type="match status" value="1"/>
</dbReference>
<dbReference type="GO" id="GO:0043908">
    <property type="term" value="F:Ser(Gly)-tRNA(Ala) hydrolase activity"/>
    <property type="evidence" value="ECO:0007669"/>
    <property type="project" value="UniProtKB-UniRule"/>
</dbReference>
<keyword evidence="2" id="KW-0820">tRNA-binding</keyword>
<dbReference type="EC" id="3.1.1.-" evidence="2"/>
<dbReference type="GO" id="GO:0000049">
    <property type="term" value="F:tRNA binding"/>
    <property type="evidence" value="ECO:0007669"/>
    <property type="project" value="UniProtKB-UniRule"/>
</dbReference>
<dbReference type="Gene3D" id="3.50.80.10">
    <property type="entry name" value="D-tyrosyl-tRNA(Tyr) deacylase"/>
    <property type="match status" value="1"/>
</dbReference>
<sequence>MRIVLQRVSQASVDVVNEVNGEVDPTFLPQQIGPGFVLLVGVADADGDEQIQWLAHRIANLRVFEDEHGKMNRSIQDVGGEILSISQFTLFGDVRKGNRPSFVKAGRPEHADIMWIRFNELLRSAGLVVREGRFGAHMRVGLVNDGPVTIVMDTDELMAPRG</sequence>
<proteinExistence type="inferred from homology"/>
<comment type="subcellular location">
    <subcellularLocation>
        <location evidence="2">Cytoplasm</location>
    </subcellularLocation>
</comment>
<accession>A0A7Y0F2W7</accession>
<dbReference type="PANTHER" id="PTHR10472">
    <property type="entry name" value="D-TYROSYL-TRNA TYR DEACYLASE"/>
    <property type="match status" value="1"/>
</dbReference>
<evidence type="ECO:0000313" key="4">
    <source>
        <dbReference type="Proteomes" id="UP000588277"/>
    </source>
</evidence>
<name>A0A7Y0F2W7_9BIFI</name>
<keyword evidence="4" id="KW-1185">Reference proteome</keyword>
<dbReference type="EMBL" id="JAAIIH010000012">
    <property type="protein sequence ID" value="NMN00889.1"/>
    <property type="molecule type" value="Genomic_DNA"/>
</dbReference>
<evidence type="ECO:0000256" key="2">
    <source>
        <dbReference type="HAMAP-Rule" id="MF_00518"/>
    </source>
</evidence>
<dbReference type="EC" id="3.1.1.96" evidence="2"/>
<dbReference type="RefSeq" id="WP_169275975.1">
    <property type="nucleotide sequence ID" value="NZ_JAAIIH010000012.1"/>
</dbReference>
<dbReference type="InterPro" id="IPR023509">
    <property type="entry name" value="DTD-like_sf"/>
</dbReference>
<feature type="short sequence motif" description="Gly-cisPro motif, important for rejection of L-amino acids" evidence="2">
    <location>
        <begin position="146"/>
        <end position="147"/>
    </location>
</feature>
<reference evidence="3 4" key="1">
    <citation type="submission" date="2020-02" db="EMBL/GenBank/DDBJ databases">
        <title>Characterization of phylogenetic diversity of novel bifidobacterial species isolated in Czech ZOOs.</title>
        <authorList>
            <person name="Lugli G.A."/>
            <person name="Vera N.B."/>
            <person name="Ventura M."/>
        </authorList>
    </citation>
    <scope>NUCLEOTIDE SEQUENCE [LARGE SCALE GENOMIC DNA]</scope>
    <source>
        <strain evidence="3 4">DSM 109958</strain>
    </source>
</reference>
<comment type="domain">
    <text evidence="2">A Gly-cisPro motif from one monomer fits into the active site of the other monomer to allow specific chiral rejection of L-amino acids.</text>
</comment>
<keyword evidence="2" id="KW-0378">Hydrolase</keyword>
<dbReference type="Proteomes" id="UP000588277">
    <property type="component" value="Unassembled WGS sequence"/>
</dbReference>